<reference evidence="2" key="2">
    <citation type="journal article" date="2015" name="Fish Shellfish Immunol.">
        <title>Early steps in the European eel (Anguilla anguilla)-Vibrio vulnificus interaction in the gills: Role of the RtxA13 toxin.</title>
        <authorList>
            <person name="Callol A."/>
            <person name="Pajuelo D."/>
            <person name="Ebbesson L."/>
            <person name="Teles M."/>
            <person name="MacKenzie S."/>
            <person name="Amaro C."/>
        </authorList>
    </citation>
    <scope>NUCLEOTIDE SEQUENCE</scope>
</reference>
<reference evidence="2" key="1">
    <citation type="submission" date="2014-11" db="EMBL/GenBank/DDBJ databases">
        <authorList>
            <person name="Amaro Gonzalez C."/>
        </authorList>
    </citation>
    <scope>NUCLEOTIDE SEQUENCE</scope>
</reference>
<feature type="transmembrane region" description="Helical" evidence="1">
    <location>
        <begin position="12"/>
        <end position="31"/>
    </location>
</feature>
<protein>
    <submittedName>
        <fullName evidence="2">Uncharacterized protein</fullName>
    </submittedName>
</protein>
<keyword evidence="1" id="KW-0472">Membrane</keyword>
<dbReference type="EMBL" id="GBXM01038252">
    <property type="protein sequence ID" value="JAH70325.1"/>
    <property type="molecule type" value="Transcribed_RNA"/>
</dbReference>
<sequence>MFVQSLHLRCSVNIRENMLIAMVPYVLYILFNKQTHLYHG</sequence>
<evidence type="ECO:0000313" key="2">
    <source>
        <dbReference type="EMBL" id="JAH70325.1"/>
    </source>
</evidence>
<dbReference type="AlphaFoldDB" id="A0A0E9UYS5"/>
<keyword evidence="1" id="KW-0812">Transmembrane</keyword>
<keyword evidence="1" id="KW-1133">Transmembrane helix</keyword>
<accession>A0A0E9UYS5</accession>
<evidence type="ECO:0000256" key="1">
    <source>
        <dbReference type="SAM" id="Phobius"/>
    </source>
</evidence>
<proteinExistence type="predicted"/>
<name>A0A0E9UYS5_ANGAN</name>
<organism evidence="2">
    <name type="scientific">Anguilla anguilla</name>
    <name type="common">European freshwater eel</name>
    <name type="synonym">Muraena anguilla</name>
    <dbReference type="NCBI Taxonomy" id="7936"/>
    <lineage>
        <taxon>Eukaryota</taxon>
        <taxon>Metazoa</taxon>
        <taxon>Chordata</taxon>
        <taxon>Craniata</taxon>
        <taxon>Vertebrata</taxon>
        <taxon>Euteleostomi</taxon>
        <taxon>Actinopterygii</taxon>
        <taxon>Neopterygii</taxon>
        <taxon>Teleostei</taxon>
        <taxon>Anguilliformes</taxon>
        <taxon>Anguillidae</taxon>
        <taxon>Anguilla</taxon>
    </lineage>
</organism>